<name>A0A5D0NEF7_9ACTN</name>
<dbReference type="STRING" id="1220554.GCA_001552135_02702"/>
<evidence type="ECO:0000313" key="2">
    <source>
        <dbReference type="Proteomes" id="UP000323380"/>
    </source>
</evidence>
<dbReference type="Proteomes" id="UP000323380">
    <property type="component" value="Unassembled WGS sequence"/>
</dbReference>
<reference evidence="1 2" key="1">
    <citation type="submission" date="2019-08" db="EMBL/GenBank/DDBJ databases">
        <title>Actinomadura sp. nov. CYP1-5 isolated from mountain soil.</title>
        <authorList>
            <person name="Songsumanus A."/>
            <person name="Kuncharoen N."/>
            <person name="Kudo T."/>
            <person name="Yuki M."/>
            <person name="Igarashi Y."/>
            <person name="Tanasupawat S."/>
        </authorList>
    </citation>
    <scope>NUCLEOTIDE SEQUENCE [LARGE SCALE GENOMIC DNA]</scope>
    <source>
        <strain evidence="1 2">JCM 14158</strain>
    </source>
</reference>
<protein>
    <submittedName>
        <fullName evidence="1">Uncharacterized protein</fullName>
    </submittedName>
</protein>
<dbReference type="RefSeq" id="WP_067890205.1">
    <property type="nucleotide sequence ID" value="NZ_VSFG01000007.1"/>
</dbReference>
<organism evidence="1 2">
    <name type="scientific">Actinomadura chibensis</name>
    <dbReference type="NCBI Taxonomy" id="392828"/>
    <lineage>
        <taxon>Bacteria</taxon>
        <taxon>Bacillati</taxon>
        <taxon>Actinomycetota</taxon>
        <taxon>Actinomycetes</taxon>
        <taxon>Streptosporangiales</taxon>
        <taxon>Thermomonosporaceae</taxon>
        <taxon>Actinomadura</taxon>
    </lineage>
</organism>
<accession>A0A5D0NEF7</accession>
<evidence type="ECO:0000313" key="1">
    <source>
        <dbReference type="EMBL" id="TYB42689.1"/>
    </source>
</evidence>
<dbReference type="AlphaFoldDB" id="A0A5D0NEF7"/>
<comment type="caution">
    <text evidence="1">The sequence shown here is derived from an EMBL/GenBank/DDBJ whole genome shotgun (WGS) entry which is preliminary data.</text>
</comment>
<keyword evidence="2" id="KW-1185">Reference proteome</keyword>
<gene>
    <name evidence="1" type="ORF">FXF69_28265</name>
</gene>
<proteinExistence type="predicted"/>
<dbReference type="EMBL" id="VSFG01000007">
    <property type="protein sequence ID" value="TYB42689.1"/>
    <property type="molecule type" value="Genomic_DNA"/>
</dbReference>
<sequence length="165" mass="18236">MDYSAVEIREENILALRSFLLEGPQAWVPLQDDIQVDDETAAGYMSLLYGAFSVAVRRRFSPTYTIGQVVRFVADLRIEAAEAANLIDTIVAEDLIRRVIGAPPLKKDGVGDVQAVLYAEVFVLMYLVGEAGFDRAGLEQFIEEVTAYTEKWLAARQDEASAAKS</sequence>